<dbReference type="CDD" id="cd03216">
    <property type="entry name" value="ABC_Carb_Monos_I"/>
    <property type="match status" value="1"/>
</dbReference>
<evidence type="ECO:0000256" key="4">
    <source>
        <dbReference type="ARBA" id="ARBA00022840"/>
    </source>
</evidence>
<dbReference type="InterPro" id="IPR003439">
    <property type="entry name" value="ABC_transporter-like_ATP-bd"/>
</dbReference>
<dbReference type="Pfam" id="PF00005">
    <property type="entry name" value="ABC_tran"/>
    <property type="match status" value="2"/>
</dbReference>
<protein>
    <submittedName>
        <fullName evidence="6">Sugar ABC transporter ATP-binding protein</fullName>
    </submittedName>
</protein>
<dbReference type="PANTHER" id="PTHR43790:SF9">
    <property type="entry name" value="GALACTOFURANOSE TRANSPORTER ATP-BINDING PROTEIN YTFR"/>
    <property type="match status" value="1"/>
</dbReference>
<dbReference type="Gene3D" id="3.40.50.300">
    <property type="entry name" value="P-loop containing nucleotide triphosphate hydrolases"/>
    <property type="match status" value="2"/>
</dbReference>
<keyword evidence="4 6" id="KW-0067">ATP-binding</keyword>
<dbReference type="InterPro" id="IPR050107">
    <property type="entry name" value="ABC_carbohydrate_import_ATPase"/>
</dbReference>
<keyword evidence="1" id="KW-0813">Transport</keyword>
<dbReference type="InterPro" id="IPR027417">
    <property type="entry name" value="P-loop_NTPase"/>
</dbReference>
<dbReference type="SMART" id="SM00382">
    <property type="entry name" value="AAA"/>
    <property type="match status" value="1"/>
</dbReference>
<evidence type="ECO:0000313" key="7">
    <source>
        <dbReference type="Proteomes" id="UP000604117"/>
    </source>
</evidence>
<reference evidence="6 7" key="1">
    <citation type="submission" date="2021-01" db="EMBL/GenBank/DDBJ databases">
        <title>Whole genome shotgun sequence of Asanoa siamensis NBRC 107932.</title>
        <authorList>
            <person name="Komaki H."/>
            <person name="Tamura T."/>
        </authorList>
    </citation>
    <scope>NUCLEOTIDE SEQUENCE [LARGE SCALE GENOMIC DNA]</scope>
    <source>
        <strain evidence="6 7">NBRC 107932</strain>
    </source>
</reference>
<gene>
    <name evidence="6" type="ORF">Asi02nite_39550</name>
</gene>
<organism evidence="6 7">
    <name type="scientific">Asanoa siamensis</name>
    <dbReference type="NCBI Taxonomy" id="926357"/>
    <lineage>
        <taxon>Bacteria</taxon>
        <taxon>Bacillati</taxon>
        <taxon>Actinomycetota</taxon>
        <taxon>Actinomycetes</taxon>
        <taxon>Micromonosporales</taxon>
        <taxon>Micromonosporaceae</taxon>
        <taxon>Asanoa</taxon>
    </lineage>
</organism>
<keyword evidence="3" id="KW-0547">Nucleotide-binding</keyword>
<evidence type="ECO:0000313" key="6">
    <source>
        <dbReference type="EMBL" id="GIF74437.1"/>
    </source>
</evidence>
<dbReference type="PANTHER" id="PTHR43790">
    <property type="entry name" value="CARBOHYDRATE TRANSPORT ATP-BINDING PROTEIN MG119-RELATED"/>
    <property type="match status" value="1"/>
</dbReference>
<dbReference type="InterPro" id="IPR003593">
    <property type="entry name" value="AAA+_ATPase"/>
</dbReference>
<dbReference type="InterPro" id="IPR017871">
    <property type="entry name" value="ABC_transporter-like_CS"/>
</dbReference>
<evidence type="ECO:0000256" key="3">
    <source>
        <dbReference type="ARBA" id="ARBA00022741"/>
    </source>
</evidence>
<name>A0ABQ4CUB2_9ACTN</name>
<evidence type="ECO:0000256" key="2">
    <source>
        <dbReference type="ARBA" id="ARBA00022737"/>
    </source>
</evidence>
<dbReference type="PROSITE" id="PS00211">
    <property type="entry name" value="ABC_TRANSPORTER_1"/>
    <property type="match status" value="1"/>
</dbReference>
<evidence type="ECO:0000259" key="5">
    <source>
        <dbReference type="PROSITE" id="PS50893"/>
    </source>
</evidence>
<dbReference type="CDD" id="cd03215">
    <property type="entry name" value="ABC_Carb_Monos_II"/>
    <property type="match status" value="1"/>
</dbReference>
<proteinExistence type="predicted"/>
<keyword evidence="7" id="KW-1185">Reference proteome</keyword>
<dbReference type="PROSITE" id="PS50893">
    <property type="entry name" value="ABC_TRANSPORTER_2"/>
    <property type="match status" value="2"/>
</dbReference>
<keyword evidence="2" id="KW-0677">Repeat</keyword>
<evidence type="ECO:0000256" key="1">
    <source>
        <dbReference type="ARBA" id="ARBA00022448"/>
    </source>
</evidence>
<dbReference type="EMBL" id="BONE01000031">
    <property type="protein sequence ID" value="GIF74437.1"/>
    <property type="molecule type" value="Genomic_DNA"/>
</dbReference>
<feature type="domain" description="ABC transporter" evidence="5">
    <location>
        <begin position="251"/>
        <end position="491"/>
    </location>
</feature>
<dbReference type="SUPFAM" id="SSF52540">
    <property type="entry name" value="P-loop containing nucleoside triphosphate hydrolases"/>
    <property type="match status" value="2"/>
</dbReference>
<sequence length="493" mass="52575">MLTAQGVRKSFASVEVLHGVDLELHSGSITALLGENGAGKSTLVKVLAGDHQPDAGTLAVDGVTVDRLDPLKARRLGIRMIFQEMIDAPTLTVAENISLGRWAGSWGLVSWPAMRRRAREALALLGVALDVDRLVGSLSVGERQIVEIARALSDKARVLILDEPTAALSATEVERLFTVLRRLRVEGVAMVYITHRLDEVYTIADRVQVLRDGQHVLTEAVADTNRGELVSAMVGRDLGAVTRPGRSAVSAGKPLLAFADAGAGRAFEGVTFHVRPGEVLAVYGKLGSGMAEVAETVFGLRRLSSGTLTLPGGRQAVRGPRQAIAAGVGYLPPDRQREGAFMARGAGENLAAPSWRRMSRAGFIGRGGEQRAYDHWRTALTIRGSGGAAQTIATLSGGNQQKVLLARWLERGARLLVLAEPTRGVDVGARQDIYDTVRTAARERDIGVLVVTSDYEEVVQLADRALVMARGRLVRELDGDEITTSTLIAAAGG</sequence>
<feature type="domain" description="ABC transporter" evidence="5">
    <location>
        <begin position="2"/>
        <end position="237"/>
    </location>
</feature>
<dbReference type="Proteomes" id="UP000604117">
    <property type="component" value="Unassembled WGS sequence"/>
</dbReference>
<comment type="caution">
    <text evidence="6">The sequence shown here is derived from an EMBL/GenBank/DDBJ whole genome shotgun (WGS) entry which is preliminary data.</text>
</comment>
<dbReference type="GO" id="GO:0005524">
    <property type="term" value="F:ATP binding"/>
    <property type="evidence" value="ECO:0007669"/>
    <property type="project" value="UniProtKB-KW"/>
</dbReference>
<accession>A0ABQ4CUB2</accession>